<evidence type="ECO:0000256" key="1">
    <source>
        <dbReference type="ARBA" id="ARBA00012928"/>
    </source>
</evidence>
<protein>
    <recommendedName>
        <fullName evidence="1">protein acetyllysine N-acetyltransferase</fullName>
        <ecNumber evidence="1">2.3.1.286</ecNumber>
    </recommendedName>
</protein>
<dbReference type="EMBL" id="SLXD01000007">
    <property type="protein sequence ID" value="TCP02042.1"/>
    <property type="molecule type" value="Genomic_DNA"/>
</dbReference>
<dbReference type="EC" id="2.3.1.286" evidence="1"/>
<comment type="caution">
    <text evidence="4">Lacks conserved residue(s) required for the propagation of feature annotation.</text>
</comment>
<dbReference type="InterPro" id="IPR050134">
    <property type="entry name" value="NAD-dep_sirtuin_deacylases"/>
</dbReference>
<organism evidence="6 7">
    <name type="scientific">Rubrivivax gelatinosus</name>
    <name type="common">Rhodocyclus gelatinosus</name>
    <name type="synonym">Rhodopseudomonas gelatinosa</name>
    <dbReference type="NCBI Taxonomy" id="28068"/>
    <lineage>
        <taxon>Bacteria</taxon>
        <taxon>Pseudomonadati</taxon>
        <taxon>Pseudomonadota</taxon>
        <taxon>Betaproteobacteria</taxon>
        <taxon>Burkholderiales</taxon>
        <taxon>Sphaerotilaceae</taxon>
        <taxon>Rubrivivax</taxon>
    </lineage>
</organism>
<dbReference type="InterPro" id="IPR029035">
    <property type="entry name" value="DHS-like_NAD/FAD-binding_dom"/>
</dbReference>
<evidence type="ECO:0000259" key="5">
    <source>
        <dbReference type="PROSITE" id="PS50305"/>
    </source>
</evidence>
<keyword evidence="3" id="KW-0520">NAD</keyword>
<comment type="caution">
    <text evidence="6">The sequence shown here is derived from an EMBL/GenBank/DDBJ whole genome shotgun (WGS) entry which is preliminary data.</text>
</comment>
<dbReference type="GO" id="GO:0017136">
    <property type="term" value="F:histone deacetylase activity, NAD-dependent"/>
    <property type="evidence" value="ECO:0007669"/>
    <property type="project" value="TreeGrafter"/>
</dbReference>
<dbReference type="CDD" id="cd01407">
    <property type="entry name" value="SIR2-fam"/>
    <property type="match status" value="1"/>
</dbReference>
<dbReference type="PANTHER" id="PTHR11085">
    <property type="entry name" value="NAD-DEPENDENT PROTEIN DEACYLASE SIRTUIN-5, MITOCHONDRIAL-RELATED"/>
    <property type="match status" value="1"/>
</dbReference>
<dbReference type="Gene3D" id="3.40.50.1220">
    <property type="entry name" value="TPP-binding domain"/>
    <property type="match status" value="1"/>
</dbReference>
<dbReference type="PROSITE" id="PS50305">
    <property type="entry name" value="SIRTUIN"/>
    <property type="match status" value="1"/>
</dbReference>
<evidence type="ECO:0000256" key="4">
    <source>
        <dbReference type="PROSITE-ProRule" id="PRU00236"/>
    </source>
</evidence>
<dbReference type="Pfam" id="PF02146">
    <property type="entry name" value="SIR2"/>
    <property type="match status" value="1"/>
</dbReference>
<dbReference type="PANTHER" id="PTHR11085:SF4">
    <property type="entry name" value="NAD-DEPENDENT PROTEIN DEACYLASE"/>
    <property type="match status" value="1"/>
</dbReference>
<dbReference type="Proteomes" id="UP000295106">
    <property type="component" value="Unassembled WGS sequence"/>
</dbReference>
<proteinExistence type="predicted"/>
<dbReference type="AlphaFoldDB" id="A0A4R2M626"/>
<reference evidence="6 7" key="1">
    <citation type="submission" date="2019-03" db="EMBL/GenBank/DDBJ databases">
        <title>Genomic Encyclopedia of Type Strains, Phase IV (KMG-IV): sequencing the most valuable type-strain genomes for metagenomic binning, comparative biology and taxonomic classification.</title>
        <authorList>
            <person name="Goeker M."/>
        </authorList>
    </citation>
    <scope>NUCLEOTIDE SEQUENCE [LARGE SCALE GENOMIC DNA]</scope>
    <source>
        <strain evidence="6 7">DSM 1709</strain>
    </source>
</reference>
<dbReference type="GO" id="GO:0070403">
    <property type="term" value="F:NAD+ binding"/>
    <property type="evidence" value="ECO:0007669"/>
    <property type="project" value="InterPro"/>
</dbReference>
<dbReference type="InterPro" id="IPR026591">
    <property type="entry name" value="Sirtuin_cat_small_dom_sf"/>
</dbReference>
<gene>
    <name evidence="6" type="ORF">EV684_10747</name>
</gene>
<dbReference type="SUPFAM" id="SSF52467">
    <property type="entry name" value="DHS-like NAD/FAD-binding domain"/>
    <property type="match status" value="1"/>
</dbReference>
<evidence type="ECO:0000313" key="6">
    <source>
        <dbReference type="EMBL" id="TCP02042.1"/>
    </source>
</evidence>
<evidence type="ECO:0000256" key="2">
    <source>
        <dbReference type="ARBA" id="ARBA00022679"/>
    </source>
</evidence>
<evidence type="ECO:0000313" key="7">
    <source>
        <dbReference type="Proteomes" id="UP000295106"/>
    </source>
</evidence>
<feature type="domain" description="Deacetylase sirtuin-type" evidence="5">
    <location>
        <begin position="1"/>
        <end position="257"/>
    </location>
</feature>
<dbReference type="InterPro" id="IPR003000">
    <property type="entry name" value="Sirtuin"/>
</dbReference>
<dbReference type="InterPro" id="IPR026590">
    <property type="entry name" value="Ssirtuin_cat_dom"/>
</dbReference>
<sequence>MIDAVRPVAEADNRRMALDLSRYRRIVFLTGAGISAASGLRTYRGPGGIWDDAEVAECAHVHTLQRQPRRTWALFGGMREPVAAAAPNAAHLALARFEATLGPEHDFLLITQNIDGLHQRAGSRRVVELHGNVSTTRCSHDGCTLVPYPDTTTHAGTVPHCPHCGSALRPDIVLFGEMLPMQALRQVQQALQDCDLFVAVGTSGTVTPAAEFVRGARYAGAHTVYLNLEPMHPRHPAFAEELIGPAEELLPRWLGTA</sequence>
<keyword evidence="2" id="KW-0808">Transferase</keyword>
<accession>A0A4R2M626</accession>
<dbReference type="Gene3D" id="3.30.1600.10">
    <property type="entry name" value="SIR2/SIRT2 'Small Domain"/>
    <property type="match status" value="1"/>
</dbReference>
<name>A0A4R2M626_RUBGE</name>
<evidence type="ECO:0000256" key="3">
    <source>
        <dbReference type="ARBA" id="ARBA00023027"/>
    </source>
</evidence>